<organism evidence="1 2">
    <name type="scientific">Erythrobacter ani</name>
    <dbReference type="NCBI Taxonomy" id="2827235"/>
    <lineage>
        <taxon>Bacteria</taxon>
        <taxon>Pseudomonadati</taxon>
        <taxon>Pseudomonadota</taxon>
        <taxon>Alphaproteobacteria</taxon>
        <taxon>Sphingomonadales</taxon>
        <taxon>Erythrobacteraceae</taxon>
        <taxon>Erythrobacter/Porphyrobacter group</taxon>
        <taxon>Erythrobacter</taxon>
    </lineage>
</organism>
<accession>A0ABS6SJ18</accession>
<dbReference type="EMBL" id="JAGSPB010000001">
    <property type="protein sequence ID" value="MBV7264976.1"/>
    <property type="molecule type" value="Genomic_DNA"/>
</dbReference>
<sequence length="113" mass="12827">MSDRHFLFVCGKNKLRSPTAENLFADVNGIATLSAGINRDSEEPLSDELIEWADIIFVMEHAHRKKVLGQFCAGLDGKRVVVLDIADDYDFMAPELVRLLRKRMRRWLPGDGP</sequence>
<proteinExistence type="predicted"/>
<dbReference type="InterPro" id="IPR016919">
    <property type="entry name" value="UCP029416_PTP"/>
</dbReference>
<keyword evidence="2" id="KW-1185">Reference proteome</keyword>
<dbReference type="PIRSF" id="PIRSF029416">
    <property type="entry name" value="UCP029416_PTP"/>
    <property type="match status" value="1"/>
</dbReference>
<comment type="caution">
    <text evidence="1">The sequence shown here is derived from an EMBL/GenBank/DDBJ whole genome shotgun (WGS) entry which is preliminary data.</text>
</comment>
<evidence type="ECO:0000313" key="2">
    <source>
        <dbReference type="Proteomes" id="UP000699975"/>
    </source>
</evidence>
<dbReference type="RefSeq" id="WP_218315493.1">
    <property type="nucleotide sequence ID" value="NZ_JAGSPB010000001.1"/>
</dbReference>
<gene>
    <name evidence="1" type="ORF">KCG45_02145</name>
</gene>
<protein>
    <submittedName>
        <fullName evidence="1">Phosphotyrosine protein phosphatase</fullName>
    </submittedName>
</protein>
<dbReference type="Proteomes" id="UP000699975">
    <property type="component" value="Unassembled WGS sequence"/>
</dbReference>
<name>A0ABS6SJ18_9SPHN</name>
<evidence type="ECO:0000313" key="1">
    <source>
        <dbReference type="EMBL" id="MBV7264976.1"/>
    </source>
</evidence>
<reference evidence="1 2" key="1">
    <citation type="submission" date="2021-04" db="EMBL/GenBank/DDBJ databases">
        <authorList>
            <person name="Pira H."/>
            <person name="Risdian C."/>
            <person name="Wink J."/>
        </authorList>
    </citation>
    <scope>NUCLEOTIDE SEQUENCE [LARGE SCALE GENOMIC DNA]</scope>
    <source>
        <strain evidence="1 2">WH131</strain>
    </source>
</reference>